<evidence type="ECO:0000313" key="1">
    <source>
        <dbReference type="EMBL" id="KGG85584.1"/>
    </source>
</evidence>
<dbReference type="RefSeq" id="WP_034382485.1">
    <property type="nucleotide sequence ID" value="NZ_AWTN01000118.1"/>
</dbReference>
<protein>
    <submittedName>
        <fullName evidence="1">Uncharacterized protein</fullName>
    </submittedName>
</protein>
<proteinExistence type="predicted"/>
<name>A0A0E3BAZ4_9BURK</name>
<comment type="caution">
    <text evidence="1">The sequence shown here is derived from an EMBL/GenBank/DDBJ whole genome shotgun (WGS) entry which is preliminary data.</text>
</comment>
<dbReference type="Proteomes" id="UP000029567">
    <property type="component" value="Unassembled WGS sequence"/>
</dbReference>
<accession>A0A0E3BAZ4</accession>
<reference evidence="1 2" key="1">
    <citation type="submission" date="2013-09" db="EMBL/GenBank/DDBJ databases">
        <title>High correlation between genotypes and phenotypes of environmental bacteria Comamonas testosteroni strains.</title>
        <authorList>
            <person name="Liu L."/>
            <person name="Zhu W."/>
            <person name="Xia X."/>
            <person name="Xu B."/>
            <person name="Luo M."/>
            <person name="Wang G."/>
        </authorList>
    </citation>
    <scope>NUCLEOTIDE SEQUENCE [LARGE SCALE GENOMIC DNA]</scope>
    <source>
        <strain evidence="1 2">JL14</strain>
    </source>
</reference>
<dbReference type="AlphaFoldDB" id="A0A0E3BAZ4"/>
<gene>
    <name evidence="1" type="ORF">P245_22620</name>
</gene>
<organism evidence="1 2">
    <name type="scientific">Comamonas thiooxydans</name>
    <dbReference type="NCBI Taxonomy" id="363952"/>
    <lineage>
        <taxon>Bacteria</taxon>
        <taxon>Pseudomonadati</taxon>
        <taxon>Pseudomonadota</taxon>
        <taxon>Betaproteobacteria</taxon>
        <taxon>Burkholderiales</taxon>
        <taxon>Comamonadaceae</taxon>
        <taxon>Comamonas</taxon>
    </lineage>
</organism>
<dbReference type="EMBL" id="AWTN01000118">
    <property type="protein sequence ID" value="KGG85584.1"/>
    <property type="molecule type" value="Genomic_DNA"/>
</dbReference>
<evidence type="ECO:0000313" key="2">
    <source>
        <dbReference type="Proteomes" id="UP000029567"/>
    </source>
</evidence>
<sequence>MNTDRRSLLKGIAVAGMVIPGMHWAYALPVDMGQQGLSWPIEVTALTSDAGIDEAFLSGVRMAAKAGGRRTTELPLKNLDTATYSKLHRLLRDAQTTLLVGLLNDAAATLTLDLVRSHGGRVLSVQEHRIAIDADPWAASLGQALVSHPTESRANPASMADAGRAFVSLSCVV</sequence>